<dbReference type="PROSITE" id="PS50932">
    <property type="entry name" value="HTH_LACI_2"/>
    <property type="match status" value="1"/>
</dbReference>
<dbReference type="SMART" id="SM00354">
    <property type="entry name" value="HTH_LACI"/>
    <property type="match status" value="1"/>
</dbReference>
<dbReference type="SUPFAM" id="SSF47413">
    <property type="entry name" value="lambda repressor-like DNA-binding domains"/>
    <property type="match status" value="1"/>
</dbReference>
<dbReference type="GO" id="GO:0003700">
    <property type="term" value="F:DNA-binding transcription factor activity"/>
    <property type="evidence" value="ECO:0007669"/>
    <property type="project" value="TreeGrafter"/>
</dbReference>
<dbReference type="SUPFAM" id="SSF53822">
    <property type="entry name" value="Periplasmic binding protein-like I"/>
    <property type="match status" value="1"/>
</dbReference>
<evidence type="ECO:0000256" key="1">
    <source>
        <dbReference type="ARBA" id="ARBA00023015"/>
    </source>
</evidence>
<evidence type="ECO:0000256" key="2">
    <source>
        <dbReference type="ARBA" id="ARBA00023125"/>
    </source>
</evidence>
<dbReference type="Pfam" id="PF00356">
    <property type="entry name" value="LacI"/>
    <property type="match status" value="1"/>
</dbReference>
<keyword evidence="7" id="KW-1185">Reference proteome</keyword>
<name>A0A1X7MT08_9MICO</name>
<gene>
    <name evidence="6" type="ORF">SAMN06295885_0063</name>
</gene>
<protein>
    <submittedName>
        <fullName evidence="6">Transcriptional regulator, LacI family</fullName>
    </submittedName>
</protein>
<dbReference type="STRING" id="1891671.SAMN06295885_0063"/>
<dbReference type="Pfam" id="PF13377">
    <property type="entry name" value="Peripla_BP_3"/>
    <property type="match status" value="1"/>
</dbReference>
<dbReference type="OrthoDB" id="2854648at2"/>
<dbReference type="Gene3D" id="1.10.260.40">
    <property type="entry name" value="lambda repressor-like DNA-binding domains"/>
    <property type="match status" value="1"/>
</dbReference>
<accession>A0A1X7MT08</accession>
<dbReference type="EMBL" id="FXBM01000001">
    <property type="protein sequence ID" value="SMH27855.1"/>
    <property type="molecule type" value="Genomic_DNA"/>
</dbReference>
<feature type="region of interest" description="Disordered" evidence="4">
    <location>
        <begin position="312"/>
        <end position="336"/>
    </location>
</feature>
<dbReference type="InterPro" id="IPR000843">
    <property type="entry name" value="HTH_LacI"/>
</dbReference>
<evidence type="ECO:0000313" key="7">
    <source>
        <dbReference type="Proteomes" id="UP000193711"/>
    </source>
</evidence>
<dbReference type="GO" id="GO:0000976">
    <property type="term" value="F:transcription cis-regulatory region binding"/>
    <property type="evidence" value="ECO:0007669"/>
    <property type="project" value="TreeGrafter"/>
</dbReference>
<dbReference type="PANTHER" id="PTHR30146">
    <property type="entry name" value="LACI-RELATED TRANSCRIPTIONAL REPRESSOR"/>
    <property type="match status" value="1"/>
</dbReference>
<dbReference type="CDD" id="cd01392">
    <property type="entry name" value="HTH_LacI"/>
    <property type="match status" value="1"/>
</dbReference>
<organism evidence="6 7">
    <name type="scientific">Rathayibacter oskolensis</name>
    <dbReference type="NCBI Taxonomy" id="1891671"/>
    <lineage>
        <taxon>Bacteria</taxon>
        <taxon>Bacillati</taxon>
        <taxon>Actinomycetota</taxon>
        <taxon>Actinomycetes</taxon>
        <taxon>Micrococcales</taxon>
        <taxon>Microbacteriaceae</taxon>
        <taxon>Rathayibacter</taxon>
    </lineage>
</organism>
<keyword evidence="1" id="KW-0805">Transcription regulation</keyword>
<keyword evidence="2" id="KW-0238">DNA-binding</keyword>
<feature type="domain" description="HTH lacI-type" evidence="5">
    <location>
        <begin position="3"/>
        <end position="57"/>
    </location>
</feature>
<dbReference type="Gene3D" id="3.40.50.2300">
    <property type="match status" value="2"/>
</dbReference>
<evidence type="ECO:0000313" key="6">
    <source>
        <dbReference type="EMBL" id="SMH27855.1"/>
    </source>
</evidence>
<dbReference type="AlphaFoldDB" id="A0A1X7MT08"/>
<keyword evidence="3" id="KW-0804">Transcription</keyword>
<dbReference type="InterPro" id="IPR028082">
    <property type="entry name" value="Peripla_BP_I"/>
</dbReference>
<dbReference type="PANTHER" id="PTHR30146:SF109">
    <property type="entry name" value="HTH-TYPE TRANSCRIPTIONAL REGULATOR GALS"/>
    <property type="match status" value="1"/>
</dbReference>
<dbReference type="InterPro" id="IPR046335">
    <property type="entry name" value="LacI/GalR-like_sensor"/>
</dbReference>
<dbReference type="Proteomes" id="UP000193711">
    <property type="component" value="Unassembled WGS sequence"/>
</dbReference>
<proteinExistence type="predicted"/>
<evidence type="ECO:0000256" key="3">
    <source>
        <dbReference type="ARBA" id="ARBA00023163"/>
    </source>
</evidence>
<evidence type="ECO:0000259" key="5">
    <source>
        <dbReference type="PROSITE" id="PS50932"/>
    </source>
</evidence>
<dbReference type="CDD" id="cd06267">
    <property type="entry name" value="PBP1_LacI_sugar_binding-like"/>
    <property type="match status" value="1"/>
</dbReference>
<dbReference type="RefSeq" id="WP_085474634.1">
    <property type="nucleotide sequence ID" value="NZ_FXBM01000001.1"/>
</dbReference>
<dbReference type="PROSITE" id="PS00356">
    <property type="entry name" value="HTH_LACI_1"/>
    <property type="match status" value="1"/>
</dbReference>
<evidence type="ECO:0000256" key="4">
    <source>
        <dbReference type="SAM" id="MobiDB-lite"/>
    </source>
</evidence>
<reference evidence="7" key="1">
    <citation type="submission" date="2017-04" db="EMBL/GenBank/DDBJ databases">
        <authorList>
            <person name="Varghese N."/>
            <person name="Submissions S."/>
        </authorList>
    </citation>
    <scope>NUCLEOTIDE SEQUENCE [LARGE SCALE GENOMIC DNA]</scope>
    <source>
        <strain evidence="7">VKM Ac-2121</strain>
    </source>
</reference>
<sequence>MAVTLHDVARVADVSIKTVSNVINDYPHIRPATRARVEAAIAELGYRPNLSARSLRRGRTGVIGLALPELSLPYFAELADSVMRAADRRGLTVLIEQTEGDPERERSVLTSARRQLTDGLLFSPLGLGSADEEALAVDFPLVLLGERIFTDRTDHVTMQNVAAARAATAHLLEAGRTRIVALGSHADSGVSSASLRLQGYREALAAAGIAPDDRLIGASGPWRRSGGAEAMRRILDSGLAFDGVFALNDTLALGAIRALQEAGVRVPEDVAVIGFDDIDEARYSSPSLSSVDSGRDEIAQTAVDVLQSRIDGSATSSPGLHEASFTVVPRESSAAG</sequence>
<dbReference type="InterPro" id="IPR010982">
    <property type="entry name" value="Lambda_DNA-bd_dom_sf"/>
</dbReference>